<comment type="caution">
    <text evidence="1">The sequence shown here is derived from an EMBL/GenBank/DDBJ whole genome shotgun (WGS) entry which is preliminary data.</text>
</comment>
<accession>A0A2W0C783</accession>
<dbReference type="EC" id="3.6.4.12" evidence="1"/>
<dbReference type="Pfam" id="PF08282">
    <property type="entry name" value="Hydrolase_3"/>
    <property type="match status" value="1"/>
</dbReference>
<dbReference type="InterPro" id="IPR036412">
    <property type="entry name" value="HAD-like_sf"/>
</dbReference>
<dbReference type="SUPFAM" id="SSF56784">
    <property type="entry name" value="HAD-like"/>
    <property type="match status" value="1"/>
</dbReference>
<dbReference type="Gene3D" id="3.40.50.1000">
    <property type="entry name" value="HAD superfamily/HAD-like"/>
    <property type="match status" value="1"/>
</dbReference>
<gene>
    <name evidence="1" type="ORF">PIL02S_03869</name>
</gene>
<evidence type="ECO:0000313" key="2">
    <source>
        <dbReference type="Proteomes" id="UP000247459"/>
    </source>
</evidence>
<dbReference type="PROSITE" id="PS01229">
    <property type="entry name" value="COF_2"/>
    <property type="match status" value="1"/>
</dbReference>
<dbReference type="EMBL" id="PRLG01000020">
    <property type="protein sequence ID" value="PYY28663.1"/>
    <property type="molecule type" value="Genomic_DNA"/>
</dbReference>
<sequence>MAFGDGENDIDLLEFVGLGIAMGNAGECLKQSADYVTLRASEDGVAHALKKFKLI</sequence>
<dbReference type="PANTHER" id="PTHR10000:SF8">
    <property type="entry name" value="HAD SUPERFAMILY HYDROLASE-LIKE, TYPE 3"/>
    <property type="match status" value="1"/>
</dbReference>
<reference evidence="1 2" key="1">
    <citation type="submission" date="2018-01" db="EMBL/GenBank/DDBJ databases">
        <title>Genome sequence of the PGP bacterium Paenibacillus illinoisensis E3.</title>
        <authorList>
            <person name="Rolli E."/>
            <person name="Marasco R."/>
            <person name="Bessem C."/>
            <person name="Michoud G."/>
            <person name="Gaiarsa S."/>
            <person name="Borin S."/>
            <person name="Daffonchio D."/>
        </authorList>
    </citation>
    <scope>NUCLEOTIDE SEQUENCE [LARGE SCALE GENOMIC DNA]</scope>
    <source>
        <strain evidence="1 2">E3</strain>
    </source>
</reference>
<dbReference type="InterPro" id="IPR023214">
    <property type="entry name" value="HAD_sf"/>
</dbReference>
<dbReference type="PANTHER" id="PTHR10000">
    <property type="entry name" value="PHOSPHOSERINE PHOSPHATASE"/>
    <property type="match status" value="1"/>
</dbReference>
<dbReference type="GO" id="GO:0000287">
    <property type="term" value="F:magnesium ion binding"/>
    <property type="evidence" value="ECO:0007669"/>
    <property type="project" value="TreeGrafter"/>
</dbReference>
<evidence type="ECO:0000313" key="1">
    <source>
        <dbReference type="EMBL" id="PYY28663.1"/>
    </source>
</evidence>
<keyword evidence="1" id="KW-0378">Hydrolase</keyword>
<name>A0A2W0C783_9BACL</name>
<dbReference type="AlphaFoldDB" id="A0A2W0C783"/>
<dbReference type="Proteomes" id="UP000247459">
    <property type="component" value="Unassembled WGS sequence"/>
</dbReference>
<organism evidence="1 2">
    <name type="scientific">Paenibacillus illinoisensis</name>
    <dbReference type="NCBI Taxonomy" id="59845"/>
    <lineage>
        <taxon>Bacteria</taxon>
        <taxon>Bacillati</taxon>
        <taxon>Bacillota</taxon>
        <taxon>Bacilli</taxon>
        <taxon>Bacillales</taxon>
        <taxon>Paenibacillaceae</taxon>
        <taxon>Paenibacillus</taxon>
    </lineage>
</organism>
<dbReference type="GO" id="GO:0003678">
    <property type="term" value="F:DNA helicase activity"/>
    <property type="evidence" value="ECO:0007669"/>
    <property type="project" value="UniProtKB-EC"/>
</dbReference>
<proteinExistence type="predicted"/>
<protein>
    <submittedName>
        <fullName evidence="1">Hydrolase</fullName>
        <ecNumber evidence="1">3.6.4.12</ecNumber>
    </submittedName>
</protein>
<dbReference type="GO" id="GO:0005829">
    <property type="term" value="C:cytosol"/>
    <property type="evidence" value="ECO:0007669"/>
    <property type="project" value="TreeGrafter"/>
</dbReference>
<dbReference type="GO" id="GO:0016791">
    <property type="term" value="F:phosphatase activity"/>
    <property type="evidence" value="ECO:0007669"/>
    <property type="project" value="TreeGrafter"/>
</dbReference>